<keyword evidence="7" id="KW-0677">Repeat</keyword>
<dbReference type="PANTHER" id="PTHR11129">
    <property type="entry name" value="PROTEIN FARNESYLTRANSFERASE ALPHA SUBUNIT/RAB GERANYLGERANYL TRANSFERASE ALPHA SUBUNIT"/>
    <property type="match status" value="1"/>
</dbReference>
<evidence type="ECO:0000256" key="7">
    <source>
        <dbReference type="ARBA" id="ARBA00022737"/>
    </source>
</evidence>
<dbReference type="Pfam" id="PF01239">
    <property type="entry name" value="PPTA"/>
    <property type="match status" value="5"/>
</dbReference>
<gene>
    <name evidence="14" type="ORF">V9T40_013280</name>
</gene>
<sequence>MSSSSDEECNDYPRYRDRPEWKDVQPITQDDGEYPVVAIAYSDQYQDVYDYFRGIVVRQEKSERALQLCIDALTLNPANYTVWHYRRQILRHLNSDLMKEIEYISEVIGKHPKNYQVWHHRRVIVGWQGDGSLECPFTEEMLRADAKNYHAWQHRQWALSKFKMFDGELEFTERLLEDDVRNNSVWNHRFFVFSSAKEQFSNKIADREIDFVITKLRIALYNESVWNYARGILLHCDSDGPKAKLLKFCYDIYEKGDNGEHSIYLFMFLADNAVEDIENGCGDINTKTTFATKLYSELALKYDVIRASYWNFIIQDLHHRFPASFVK</sequence>
<dbReference type="InterPro" id="IPR002088">
    <property type="entry name" value="Prenyl_trans_a"/>
</dbReference>
<dbReference type="GO" id="GO:0004660">
    <property type="term" value="F:protein farnesyltransferase activity"/>
    <property type="evidence" value="ECO:0007669"/>
    <property type="project" value="UniProtKB-EC"/>
</dbReference>
<evidence type="ECO:0000256" key="5">
    <source>
        <dbReference type="ARBA" id="ARBA00022602"/>
    </source>
</evidence>
<evidence type="ECO:0000256" key="1">
    <source>
        <dbReference type="ARBA" id="ARBA00001946"/>
    </source>
</evidence>
<evidence type="ECO:0000313" key="15">
    <source>
        <dbReference type="Proteomes" id="UP001367676"/>
    </source>
</evidence>
<comment type="cofactor">
    <cofactor evidence="1">
        <name>Mg(2+)</name>
        <dbReference type="ChEBI" id="CHEBI:18420"/>
    </cofactor>
</comment>
<keyword evidence="5" id="KW-0637">Prenyltransferase</keyword>
<dbReference type="EC" id="2.5.1.59" evidence="3"/>
<dbReference type="AlphaFoldDB" id="A0AAN9Y712"/>
<evidence type="ECO:0000256" key="10">
    <source>
        <dbReference type="ARBA" id="ARBA00041392"/>
    </source>
</evidence>
<evidence type="ECO:0000256" key="3">
    <source>
        <dbReference type="ARBA" id="ARBA00012700"/>
    </source>
</evidence>
<evidence type="ECO:0000256" key="13">
    <source>
        <dbReference type="ARBA" id="ARBA00043219"/>
    </source>
</evidence>
<dbReference type="GO" id="GO:0004662">
    <property type="term" value="F:CAAX-protein geranylgeranyltransferase activity"/>
    <property type="evidence" value="ECO:0007669"/>
    <property type="project" value="UniProtKB-EC"/>
</dbReference>
<evidence type="ECO:0000313" key="14">
    <source>
        <dbReference type="EMBL" id="KAK7595455.1"/>
    </source>
</evidence>
<evidence type="ECO:0000256" key="4">
    <source>
        <dbReference type="ARBA" id="ARBA00012702"/>
    </source>
</evidence>
<accession>A0AAN9Y712</accession>
<dbReference type="SUPFAM" id="SSF48439">
    <property type="entry name" value="Protein prenylyltransferase"/>
    <property type="match status" value="1"/>
</dbReference>
<evidence type="ECO:0000256" key="9">
    <source>
        <dbReference type="ARBA" id="ARBA00040965"/>
    </source>
</evidence>
<dbReference type="Proteomes" id="UP001367676">
    <property type="component" value="Unassembled WGS sequence"/>
</dbReference>
<reference evidence="14 15" key="1">
    <citation type="submission" date="2024-03" db="EMBL/GenBank/DDBJ databases">
        <title>Adaptation during the transition from Ophiocordyceps entomopathogen to insect associate is accompanied by gene loss and intensified selection.</title>
        <authorList>
            <person name="Ward C.M."/>
            <person name="Onetto C.A."/>
            <person name="Borneman A.R."/>
        </authorList>
    </citation>
    <scope>NUCLEOTIDE SEQUENCE [LARGE SCALE GENOMIC DNA]</scope>
    <source>
        <strain evidence="14">AWRI1</strain>
        <tissue evidence="14">Single Adult Female</tissue>
    </source>
</reference>
<name>A0AAN9Y712_9HEMI</name>
<dbReference type="Gene3D" id="1.25.40.120">
    <property type="entry name" value="Protein prenylyltransferase"/>
    <property type="match status" value="1"/>
</dbReference>
<dbReference type="GO" id="GO:0005965">
    <property type="term" value="C:protein farnesyltransferase complex"/>
    <property type="evidence" value="ECO:0007669"/>
    <property type="project" value="TreeGrafter"/>
</dbReference>
<evidence type="ECO:0000256" key="2">
    <source>
        <dbReference type="ARBA" id="ARBA00006734"/>
    </source>
</evidence>
<evidence type="ECO:0000256" key="8">
    <source>
        <dbReference type="ARBA" id="ARBA00022842"/>
    </source>
</evidence>
<dbReference type="PANTHER" id="PTHR11129:SF1">
    <property type="entry name" value="PROTEIN FARNESYLTRANSFERASE_GERANYLGERANYLTRANSFERASE TYPE-1 SUBUNIT ALPHA"/>
    <property type="match status" value="1"/>
</dbReference>
<evidence type="ECO:0000256" key="6">
    <source>
        <dbReference type="ARBA" id="ARBA00022679"/>
    </source>
</evidence>
<protein>
    <recommendedName>
        <fullName evidence="9">Protein farnesyltransferase/geranylgeranyltransferase type-1 subunit alpha</fullName>
        <ecNumber evidence="4">2.5.1.58</ecNumber>
        <ecNumber evidence="3">2.5.1.59</ecNumber>
    </recommendedName>
    <alternativeName>
        <fullName evidence="12">CAAX farnesyltransferase subunit alpha</fullName>
    </alternativeName>
    <alternativeName>
        <fullName evidence="11">FTase-alpha</fullName>
    </alternativeName>
    <alternativeName>
        <fullName evidence="10">Ras proteins prenyltransferase subunit alpha</fullName>
    </alternativeName>
    <alternativeName>
        <fullName evidence="13">Type I protein geranyl-geranyltransferase subunit alpha</fullName>
    </alternativeName>
</protein>
<organism evidence="14 15">
    <name type="scientific">Parthenolecanium corni</name>
    <dbReference type="NCBI Taxonomy" id="536013"/>
    <lineage>
        <taxon>Eukaryota</taxon>
        <taxon>Metazoa</taxon>
        <taxon>Ecdysozoa</taxon>
        <taxon>Arthropoda</taxon>
        <taxon>Hexapoda</taxon>
        <taxon>Insecta</taxon>
        <taxon>Pterygota</taxon>
        <taxon>Neoptera</taxon>
        <taxon>Paraneoptera</taxon>
        <taxon>Hemiptera</taxon>
        <taxon>Sternorrhyncha</taxon>
        <taxon>Coccoidea</taxon>
        <taxon>Coccidae</taxon>
        <taxon>Parthenolecanium</taxon>
    </lineage>
</organism>
<evidence type="ECO:0000256" key="12">
    <source>
        <dbReference type="ARBA" id="ARBA00043086"/>
    </source>
</evidence>
<dbReference type="EC" id="2.5.1.58" evidence="4"/>
<proteinExistence type="inferred from homology"/>
<comment type="caution">
    <text evidence="14">The sequence shown here is derived from an EMBL/GenBank/DDBJ whole genome shotgun (WGS) entry which is preliminary data.</text>
</comment>
<keyword evidence="6" id="KW-0808">Transferase</keyword>
<keyword evidence="15" id="KW-1185">Reference proteome</keyword>
<dbReference type="GO" id="GO:0005953">
    <property type="term" value="C:CAAX-protein geranylgeranyltransferase complex"/>
    <property type="evidence" value="ECO:0007669"/>
    <property type="project" value="TreeGrafter"/>
</dbReference>
<comment type="similarity">
    <text evidence="2">Belongs to the protein prenyltransferase subunit alpha family.</text>
</comment>
<dbReference type="EMBL" id="JBBCAQ010000018">
    <property type="protein sequence ID" value="KAK7595455.1"/>
    <property type="molecule type" value="Genomic_DNA"/>
</dbReference>
<keyword evidence="8" id="KW-0460">Magnesium</keyword>
<evidence type="ECO:0000256" key="11">
    <source>
        <dbReference type="ARBA" id="ARBA00042436"/>
    </source>
</evidence>
<dbReference type="PROSITE" id="PS51147">
    <property type="entry name" value="PFTA"/>
    <property type="match status" value="4"/>
</dbReference>